<protein>
    <submittedName>
        <fullName evidence="2">Uncharacterized protein</fullName>
    </submittedName>
</protein>
<dbReference type="EMBL" id="CP034669">
    <property type="protein sequence ID" value="QAT86890.1"/>
    <property type="molecule type" value="Genomic_DNA"/>
</dbReference>
<feature type="compositionally biased region" description="Low complexity" evidence="1">
    <location>
        <begin position="7"/>
        <end position="24"/>
    </location>
</feature>
<proteinExistence type="predicted"/>
<dbReference type="AlphaFoldDB" id="A0A410RYC6"/>
<accession>A0A410RYC6</accession>
<dbReference type="Proteomes" id="UP000288758">
    <property type="component" value="Chromosome"/>
</dbReference>
<evidence type="ECO:0000256" key="1">
    <source>
        <dbReference type="SAM" id="MobiDB-lite"/>
    </source>
</evidence>
<name>A0A410RYC6_CORCK</name>
<sequence>MTKINGSAPSSASRTSQSNSSNTAWQGQLNEKMKGTGLDKSRNEALQKKVSGHMEEFAKNHSPAETEAEFKKTWNKELGTQISDKISTDNFLRRLTNRRKELMSDLWE</sequence>
<gene>
    <name evidence="2" type="ORF">EJ065_5356</name>
</gene>
<dbReference type="RefSeq" id="WP_128798365.1">
    <property type="nucleotide sequence ID" value="NZ_CP034669.1"/>
</dbReference>
<evidence type="ECO:0000313" key="2">
    <source>
        <dbReference type="EMBL" id="QAT86890.1"/>
    </source>
</evidence>
<evidence type="ECO:0000313" key="3">
    <source>
        <dbReference type="Proteomes" id="UP000288758"/>
    </source>
</evidence>
<organism evidence="2 3">
    <name type="scientific">Corallococcus coralloides</name>
    <name type="common">Myxococcus coralloides</name>
    <dbReference type="NCBI Taxonomy" id="184914"/>
    <lineage>
        <taxon>Bacteria</taxon>
        <taxon>Pseudomonadati</taxon>
        <taxon>Myxococcota</taxon>
        <taxon>Myxococcia</taxon>
        <taxon>Myxococcales</taxon>
        <taxon>Cystobacterineae</taxon>
        <taxon>Myxococcaceae</taxon>
        <taxon>Corallococcus</taxon>
    </lineage>
</organism>
<reference evidence="2 3" key="1">
    <citation type="submission" date="2018-12" db="EMBL/GenBank/DDBJ databases">
        <title>Complete Genome Sequence of the Corallopyronin A producing Myxobacterium Corallococcus coralloides B035.</title>
        <authorList>
            <person name="Bouhired S.M."/>
            <person name="Rupp O."/>
            <person name="Blom J."/>
            <person name="Schaeberle T.F."/>
            <person name="Kehraus S."/>
            <person name="Schiefer A."/>
            <person name="Pfarr K."/>
            <person name="Goesmann A."/>
            <person name="Hoerauf A."/>
            <person name="Koenig G.M."/>
        </authorList>
    </citation>
    <scope>NUCLEOTIDE SEQUENCE [LARGE SCALE GENOMIC DNA]</scope>
    <source>
        <strain evidence="2 3">B035</strain>
    </source>
</reference>
<feature type="region of interest" description="Disordered" evidence="1">
    <location>
        <begin position="1"/>
        <end position="45"/>
    </location>
</feature>
<feature type="compositionally biased region" description="Basic and acidic residues" evidence="1">
    <location>
        <begin position="31"/>
        <end position="45"/>
    </location>
</feature>